<evidence type="ECO:0000313" key="1">
    <source>
        <dbReference type="EMBL" id="CAK0851546.1"/>
    </source>
</evidence>
<organism evidence="1 2">
    <name type="scientific">Prorocentrum cordatum</name>
    <dbReference type="NCBI Taxonomy" id="2364126"/>
    <lineage>
        <taxon>Eukaryota</taxon>
        <taxon>Sar</taxon>
        <taxon>Alveolata</taxon>
        <taxon>Dinophyceae</taxon>
        <taxon>Prorocentrales</taxon>
        <taxon>Prorocentraceae</taxon>
        <taxon>Prorocentrum</taxon>
    </lineage>
</organism>
<keyword evidence="2" id="KW-1185">Reference proteome</keyword>
<accession>A0ABN9TZL4</accession>
<proteinExistence type="predicted"/>
<gene>
    <name evidence="1" type="ORF">PCOR1329_LOCUS43674</name>
</gene>
<protein>
    <submittedName>
        <fullName evidence="1">Uncharacterized protein</fullName>
    </submittedName>
</protein>
<dbReference type="EMBL" id="CAUYUJ010015249">
    <property type="protein sequence ID" value="CAK0851546.1"/>
    <property type="molecule type" value="Genomic_DNA"/>
</dbReference>
<sequence length="102" mass="11487">MNRRSRSRMPGLRQIGSELVAERFLSFAPMSFVREVQYNTCCCNIVQVGMDIGEALPRRNVIFLVGAQLGSKSGLTEYTFGAGHFLVHSARLQEWAVFEFQA</sequence>
<reference evidence="1" key="1">
    <citation type="submission" date="2023-10" db="EMBL/GenBank/DDBJ databases">
        <authorList>
            <person name="Chen Y."/>
            <person name="Shah S."/>
            <person name="Dougan E. K."/>
            <person name="Thang M."/>
            <person name="Chan C."/>
        </authorList>
    </citation>
    <scope>NUCLEOTIDE SEQUENCE [LARGE SCALE GENOMIC DNA]</scope>
</reference>
<comment type="caution">
    <text evidence="1">The sequence shown here is derived from an EMBL/GenBank/DDBJ whole genome shotgun (WGS) entry which is preliminary data.</text>
</comment>
<dbReference type="Proteomes" id="UP001189429">
    <property type="component" value="Unassembled WGS sequence"/>
</dbReference>
<name>A0ABN9TZL4_9DINO</name>
<evidence type="ECO:0000313" key="2">
    <source>
        <dbReference type="Proteomes" id="UP001189429"/>
    </source>
</evidence>